<dbReference type="Proteomes" id="UP000310334">
    <property type="component" value="Unassembled WGS sequence"/>
</dbReference>
<comment type="caution">
    <text evidence="1">The sequence shown here is derived from an EMBL/GenBank/DDBJ whole genome shotgun (WGS) entry which is preliminary data.</text>
</comment>
<organism evidence="1 2">
    <name type="scientific">Metabacillus sediminilitoris</name>
    <dbReference type="NCBI Taxonomy" id="2567941"/>
    <lineage>
        <taxon>Bacteria</taxon>
        <taxon>Bacillati</taxon>
        <taxon>Bacillota</taxon>
        <taxon>Bacilli</taxon>
        <taxon>Bacillales</taxon>
        <taxon>Bacillaceae</taxon>
        <taxon>Metabacillus</taxon>
    </lineage>
</organism>
<evidence type="ECO:0000313" key="2">
    <source>
        <dbReference type="Proteomes" id="UP000310334"/>
    </source>
</evidence>
<evidence type="ECO:0000313" key="1">
    <source>
        <dbReference type="EMBL" id="THF79227.1"/>
    </source>
</evidence>
<dbReference type="RefSeq" id="WP_136354437.1">
    <property type="nucleotide sequence ID" value="NZ_CP046266.1"/>
</dbReference>
<reference evidence="1 2" key="1">
    <citation type="submission" date="2019-04" db="EMBL/GenBank/DDBJ databases">
        <title>Bacillus sediminilitoris sp. nov., isolated from a tidal flat sediment on the East China Sea.</title>
        <authorList>
            <person name="Wei Y."/>
            <person name="Mao H."/>
            <person name="Fang J."/>
        </authorList>
    </citation>
    <scope>NUCLEOTIDE SEQUENCE [LARGE SCALE GENOMIC DNA]</scope>
    <source>
        <strain evidence="1 2">DSL-17</strain>
    </source>
</reference>
<dbReference type="InterPro" id="IPR009910">
    <property type="entry name" value="DUF1450"/>
</dbReference>
<dbReference type="Pfam" id="PF07293">
    <property type="entry name" value="DUF1450"/>
    <property type="match status" value="1"/>
</dbReference>
<dbReference type="AlphaFoldDB" id="A0A4S4BVT4"/>
<dbReference type="EMBL" id="SSNT01000009">
    <property type="protein sequence ID" value="THF79227.1"/>
    <property type="molecule type" value="Genomic_DNA"/>
</dbReference>
<proteinExistence type="predicted"/>
<sequence length="90" mass="10825">MKLLTKFFSKDKKMKIDFCEKNLDRFVTNDLFSQYQSLLNKRNIIYKEYECQNKCKECIKSPYAIVDGNFIDAESSEELLDKLKQLYEEM</sequence>
<accession>A0A4S4BVT4</accession>
<dbReference type="OrthoDB" id="2679644at2"/>
<name>A0A4S4BVT4_9BACI</name>
<keyword evidence="2" id="KW-1185">Reference proteome</keyword>
<gene>
    <name evidence="1" type="ORF">E6W99_12790</name>
</gene>
<protein>
    <submittedName>
        <fullName evidence="1">DUF1450 domain-containing protein</fullName>
    </submittedName>
</protein>